<gene>
    <name evidence="2" type="ORF">BBC0178_009700</name>
</gene>
<name>A0A1U9MAX1_9HYPH</name>
<accession>A0A1U9MAX1</accession>
<evidence type="ECO:0000256" key="1">
    <source>
        <dbReference type="SAM" id="Phobius"/>
    </source>
</evidence>
<keyword evidence="1" id="KW-0472">Membrane</keyword>
<keyword evidence="1" id="KW-0812">Transmembrane</keyword>
<feature type="transmembrane region" description="Helical" evidence="1">
    <location>
        <begin position="12"/>
        <end position="31"/>
    </location>
</feature>
<organism evidence="2 3">
    <name type="scientific">Bartonella apihabitans</name>
    <dbReference type="NCBI Taxonomy" id="2750929"/>
    <lineage>
        <taxon>Bacteria</taxon>
        <taxon>Pseudomonadati</taxon>
        <taxon>Pseudomonadota</taxon>
        <taxon>Alphaproteobacteria</taxon>
        <taxon>Hyphomicrobiales</taxon>
        <taxon>Bartonellaceae</taxon>
        <taxon>Bartonella</taxon>
    </lineage>
</organism>
<protein>
    <submittedName>
        <fullName evidence="2">Uncharacterized protein</fullName>
    </submittedName>
</protein>
<keyword evidence="1" id="KW-1133">Transmembrane helix</keyword>
<dbReference type="AlphaFoldDB" id="A0A1U9MAX1"/>
<proteinExistence type="predicted"/>
<evidence type="ECO:0000313" key="3">
    <source>
        <dbReference type="Proteomes" id="UP000189660"/>
    </source>
</evidence>
<dbReference type="KEGG" id="bapa:BBC0178_009700"/>
<sequence>MDEIVEKSCWGIAIRASLGLIAIIAVIYLTVGF</sequence>
<keyword evidence="3" id="KW-1185">Reference proteome</keyword>
<evidence type="ECO:0000313" key="2">
    <source>
        <dbReference type="EMBL" id="AQT42455.1"/>
    </source>
</evidence>
<dbReference type="EMBL" id="CP015820">
    <property type="protein sequence ID" value="AQT42455.1"/>
    <property type="molecule type" value="Genomic_DNA"/>
</dbReference>
<reference evidence="2 3" key="1">
    <citation type="submission" date="2016-11" db="EMBL/GenBank/DDBJ databases">
        <title>Comparative genomics of Bartonella apis.</title>
        <authorList>
            <person name="Engel P."/>
        </authorList>
    </citation>
    <scope>NUCLEOTIDE SEQUENCE [LARGE SCALE GENOMIC DNA]</scope>
    <source>
        <strain evidence="2 3">BBC0178</strain>
    </source>
</reference>
<dbReference type="Proteomes" id="UP000189660">
    <property type="component" value="Chromosome"/>
</dbReference>